<keyword evidence="3" id="KW-1185">Reference proteome</keyword>
<feature type="domain" description="PPIase cyclophilin-type" evidence="1">
    <location>
        <begin position="1"/>
        <end position="147"/>
    </location>
</feature>
<dbReference type="PROSITE" id="PS50072">
    <property type="entry name" value="CSA_PPIASE_2"/>
    <property type="match status" value="1"/>
</dbReference>
<dbReference type="Proteomes" id="UP001595776">
    <property type="component" value="Unassembled WGS sequence"/>
</dbReference>
<dbReference type="SUPFAM" id="SSF50891">
    <property type="entry name" value="Cyclophilin-like"/>
    <property type="match status" value="1"/>
</dbReference>
<dbReference type="EMBL" id="JBHSCR010000034">
    <property type="protein sequence ID" value="MFC4349590.1"/>
    <property type="molecule type" value="Genomic_DNA"/>
</dbReference>
<dbReference type="GO" id="GO:0003755">
    <property type="term" value="F:peptidyl-prolyl cis-trans isomerase activity"/>
    <property type="evidence" value="ECO:0007669"/>
    <property type="project" value="UniProtKB-EC"/>
</dbReference>
<name>A0ABV8UFE0_9PROT</name>
<sequence length="187" mass="20737">MLIAEIDTELGTVSILLRTDLAPKTCAYFRENADLGRFGGTSFFRVLNEGNQPGGVPKIHIIQGGIKYSADARQDPLQMETTEITGLKHRKYAVSQPRFGVGTAYAGFFICLEDEPELDYGGRRNPDGQGFSAFGEVISGKDVVQAIYLRAGTEPFLENEVEIKGVTYRQVDNLEFQIEREVPEARV</sequence>
<dbReference type="EC" id="5.2.1.8" evidence="2"/>
<accession>A0ABV8UFE0</accession>
<evidence type="ECO:0000259" key="1">
    <source>
        <dbReference type="PROSITE" id="PS50072"/>
    </source>
</evidence>
<proteinExistence type="predicted"/>
<evidence type="ECO:0000313" key="3">
    <source>
        <dbReference type="Proteomes" id="UP001595776"/>
    </source>
</evidence>
<protein>
    <submittedName>
        <fullName evidence="2">Peptidylprolyl isomerase</fullName>
        <ecNumber evidence="2">5.2.1.8</ecNumber>
    </submittedName>
</protein>
<organism evidence="2 3">
    <name type="scientific">Kordiimonas lipolytica</name>
    <dbReference type="NCBI Taxonomy" id="1662421"/>
    <lineage>
        <taxon>Bacteria</taxon>
        <taxon>Pseudomonadati</taxon>
        <taxon>Pseudomonadota</taxon>
        <taxon>Alphaproteobacteria</taxon>
        <taxon>Kordiimonadales</taxon>
        <taxon>Kordiimonadaceae</taxon>
        <taxon>Kordiimonas</taxon>
    </lineage>
</organism>
<dbReference type="InterPro" id="IPR029000">
    <property type="entry name" value="Cyclophilin-like_dom_sf"/>
</dbReference>
<dbReference type="Pfam" id="PF00160">
    <property type="entry name" value="Pro_isomerase"/>
    <property type="match status" value="1"/>
</dbReference>
<comment type="caution">
    <text evidence="2">The sequence shown here is derived from an EMBL/GenBank/DDBJ whole genome shotgun (WGS) entry which is preliminary data.</text>
</comment>
<dbReference type="InterPro" id="IPR002130">
    <property type="entry name" value="Cyclophilin-type_PPIase_dom"/>
</dbReference>
<evidence type="ECO:0000313" key="2">
    <source>
        <dbReference type="EMBL" id="MFC4349590.1"/>
    </source>
</evidence>
<gene>
    <name evidence="2" type="ORF">ACFO5Q_17200</name>
</gene>
<dbReference type="RefSeq" id="WP_068147240.1">
    <property type="nucleotide sequence ID" value="NZ_JBHSCR010000034.1"/>
</dbReference>
<reference evidence="3" key="1">
    <citation type="journal article" date="2019" name="Int. J. Syst. Evol. Microbiol.">
        <title>The Global Catalogue of Microorganisms (GCM) 10K type strain sequencing project: providing services to taxonomists for standard genome sequencing and annotation.</title>
        <authorList>
            <consortium name="The Broad Institute Genomics Platform"/>
            <consortium name="The Broad Institute Genome Sequencing Center for Infectious Disease"/>
            <person name="Wu L."/>
            <person name="Ma J."/>
        </authorList>
    </citation>
    <scope>NUCLEOTIDE SEQUENCE [LARGE SCALE GENOMIC DNA]</scope>
    <source>
        <strain evidence="3">CGMCC 1.15304</strain>
    </source>
</reference>
<keyword evidence="2" id="KW-0413">Isomerase</keyword>
<dbReference type="Gene3D" id="2.40.100.10">
    <property type="entry name" value="Cyclophilin-like"/>
    <property type="match status" value="1"/>
</dbReference>